<dbReference type="HOGENOM" id="CLU_061550_1_0_14"/>
<gene>
    <name evidence="1" type="ordered locus">WEN_00530</name>
</gene>
<dbReference type="PATRIC" id="fig|1197325.3.peg.116"/>
<dbReference type="OrthoDB" id="397740at2"/>
<accession>I6Z5S3</accession>
<dbReference type="Proteomes" id="UP000009005">
    <property type="component" value="Chromosome"/>
</dbReference>
<keyword evidence="2" id="KW-1185">Reference proteome</keyword>
<sequence length="206" mass="22648">MNSVGAQASTSAACQLKYLSSSEAKNAEISYLLETATKFLETQHAINMLGFYTVEVKSEESELNSGGGGGDPVNELSKECSFSEQETKEFSRNLFFKPKTSSQNCYLSPSGAKIHIVIENGDGNNGVTKDKLSKGSMRGEITYGIFDYHYSLRKKTANLSKGAGLQVKWPLVFKLEGEVTDECNWGAFNKLAKARELRRETLSKCV</sequence>
<reference evidence="1 2" key="1">
    <citation type="journal article" date="2012" name="J. Bacteriol.">
        <title>Complete genome sequence of Mycoplasma wenyonii strain Massachusetts.</title>
        <authorList>
            <person name="Dos Santos A.P."/>
            <person name="Guimaraes A.M."/>
            <person name="do Nascimento N.C."/>
            <person name="Sanmiguel P.J."/>
            <person name="Messick J.B."/>
        </authorList>
    </citation>
    <scope>NUCLEOTIDE SEQUENCE [LARGE SCALE GENOMIC DNA]</scope>
    <source>
        <strain evidence="1 2">Massachusetts</strain>
    </source>
</reference>
<dbReference type="AlphaFoldDB" id="I6Z5S3"/>
<evidence type="ECO:0000313" key="2">
    <source>
        <dbReference type="Proteomes" id="UP000009005"/>
    </source>
</evidence>
<evidence type="ECO:0000313" key="1">
    <source>
        <dbReference type="EMBL" id="AFN64913.1"/>
    </source>
</evidence>
<proteinExistence type="predicted"/>
<dbReference type="RefSeq" id="WP_014849623.1">
    <property type="nucleotide sequence ID" value="NC_018149.1"/>
</dbReference>
<dbReference type="EMBL" id="CP003703">
    <property type="protein sequence ID" value="AFN64913.1"/>
    <property type="molecule type" value="Genomic_DNA"/>
</dbReference>
<organism evidence="1 2">
    <name type="scientific">Mycoplasma wenyonii (strain Massachusetts)</name>
    <name type="common">Eperythrozoon wenyonii</name>
    <dbReference type="NCBI Taxonomy" id="1197325"/>
    <lineage>
        <taxon>Bacteria</taxon>
        <taxon>Bacillati</taxon>
        <taxon>Mycoplasmatota</taxon>
        <taxon>Mollicutes</taxon>
        <taxon>Mycoplasmataceae</taxon>
        <taxon>Mycoplasma</taxon>
    </lineage>
</organism>
<protein>
    <submittedName>
        <fullName evidence="1">Uncharacterized protein</fullName>
    </submittedName>
</protein>
<name>I6Z5S3_MYCWM</name>
<dbReference type="STRING" id="1197325.WEN_00530"/>
<dbReference type="KEGG" id="mwe:WEN_00530"/>